<reference evidence="4 5" key="1">
    <citation type="journal article" date="2004" name="Proc. Natl. Acad. Sci. U.S.A.">
        <title>Genomic plasticity of the causative agent of melioidosis, Burkholderia pseudomallei.</title>
        <authorList>
            <person name="Holden M.T.G."/>
            <person name="Titball R.W."/>
            <person name="Peacock S.J."/>
            <person name="Cerdeno-Tarraga A.M."/>
            <person name="Atkins T."/>
            <person name="Crossman L.C."/>
            <person name="Pitt T."/>
            <person name="Churcher C."/>
            <person name="Mungall K."/>
            <person name="Bentley S.D."/>
            <person name="Sebaihia M."/>
            <person name="Thomson N.R."/>
            <person name="Bason N."/>
            <person name="Beacham I.R."/>
            <person name="Brooks K."/>
            <person name="Brown K.A."/>
            <person name="Brown N.F."/>
            <person name="Challis G.L."/>
            <person name="Cherevach I."/>
            <person name="Chillingworth T."/>
            <person name="Cronin A."/>
            <person name="Crosset B."/>
            <person name="Davis P."/>
            <person name="DeShazer D."/>
            <person name="Feltwell T."/>
            <person name="Fraser A."/>
            <person name="Hance Z."/>
            <person name="Hauser H."/>
            <person name="Holroyd S."/>
            <person name="Jagels K."/>
            <person name="Keith K.E."/>
            <person name="Maddison M."/>
            <person name="Moule S."/>
            <person name="Price C."/>
            <person name="Quail M.A."/>
            <person name="Rabbinowitsch E."/>
            <person name="Rutherford K."/>
            <person name="Sanders M."/>
            <person name="Simmonds M."/>
            <person name="Songsivilai S."/>
            <person name="Stevens K."/>
            <person name="Tumapa S."/>
            <person name="Vesaratchavest M."/>
            <person name="Whitehead S."/>
            <person name="Yeats C."/>
            <person name="Barrell B.G."/>
            <person name="Oyston P.C.F."/>
            <person name="Parkhill J."/>
        </authorList>
    </citation>
    <scope>NUCLEOTIDE SEQUENCE [LARGE SCALE GENOMIC DNA]</scope>
    <source>
        <strain evidence="4 5">K96243</strain>
    </source>
</reference>
<gene>
    <name evidence="4" type="ordered locus">BPSL0939</name>
</gene>
<dbReference type="SUPFAM" id="SSF46785">
    <property type="entry name" value="Winged helix' DNA-binding domain"/>
    <property type="match status" value="1"/>
</dbReference>
<dbReference type="KEGG" id="bps:BPSL0939"/>
<keyword evidence="1" id="KW-0805">Transcription regulation</keyword>
<evidence type="ECO:0000313" key="4">
    <source>
        <dbReference type="EMBL" id="CAH34935.1"/>
    </source>
</evidence>
<dbReference type="STRING" id="272560.BPSL0939"/>
<dbReference type="EMBL" id="BX571965">
    <property type="protein sequence ID" value="CAH34935.1"/>
    <property type="molecule type" value="Genomic_DNA"/>
</dbReference>
<keyword evidence="2" id="KW-0804">Transcription</keyword>
<dbReference type="InterPro" id="IPR057727">
    <property type="entry name" value="WCX_dom"/>
</dbReference>
<dbReference type="Gene3D" id="1.10.10.10">
    <property type="entry name" value="Winged helix-like DNA-binding domain superfamily/Winged helix DNA-binding domain"/>
    <property type="match status" value="1"/>
</dbReference>
<dbReference type="InterPro" id="IPR036390">
    <property type="entry name" value="WH_DNA-bd_sf"/>
</dbReference>
<sequence length="340" mass="38901">MCAANMSEGRVSKENAERIHKIVQRIRKCGAVTIAELMVHLEVSRATLKRDFDVLRDRLGCPLVWDKRKRGYVIEDGQLPGGGPFELPGLWFSSSEVHALLAMLHLVQGVQPGLLEEHIGPLKARLREMLGQGAYSAKSIDRRVKLIHFANRKLDARNFQLLAGAVLDRKRLCIRYWNREKHEATEREISPIQLVHYRENWLLDAWCHARDALRSFSLESIESAYVVDKVAIEVDESTMAEHFQGGYGIFAGKARHTARLKFSAQRAQWVSQEVWHEKQTSKWLEDGSYLLEVPYSNDQELLMDLLRHGDQVEVLGPPEFRARMFAILCAAAEKYRTDAS</sequence>
<accession>Q63WE8</accession>
<dbReference type="eggNOG" id="COG2378">
    <property type="taxonomic scope" value="Bacteria"/>
</dbReference>
<dbReference type="PANTHER" id="PTHR34580:SF3">
    <property type="entry name" value="PROTEIN PAFB"/>
    <property type="match status" value="1"/>
</dbReference>
<dbReference type="Pfam" id="PF13280">
    <property type="entry name" value="WYL"/>
    <property type="match status" value="1"/>
</dbReference>
<dbReference type="GO" id="GO:0003700">
    <property type="term" value="F:DNA-binding transcription factor activity"/>
    <property type="evidence" value="ECO:0007669"/>
    <property type="project" value="InterPro"/>
</dbReference>
<dbReference type="InterPro" id="IPR036388">
    <property type="entry name" value="WH-like_DNA-bd_sf"/>
</dbReference>
<proteinExistence type="predicted"/>
<dbReference type="Pfam" id="PF08279">
    <property type="entry name" value="HTH_11"/>
    <property type="match status" value="1"/>
</dbReference>
<organism evidence="4 5">
    <name type="scientific">Burkholderia pseudomallei (strain K96243)</name>
    <dbReference type="NCBI Taxonomy" id="272560"/>
    <lineage>
        <taxon>Bacteria</taxon>
        <taxon>Pseudomonadati</taxon>
        <taxon>Pseudomonadota</taxon>
        <taxon>Betaproteobacteria</taxon>
        <taxon>Burkholderiales</taxon>
        <taxon>Burkholderiaceae</taxon>
        <taxon>Burkholderia</taxon>
        <taxon>pseudomallei group</taxon>
    </lineage>
</organism>
<dbReference type="PANTHER" id="PTHR34580">
    <property type="match status" value="1"/>
</dbReference>
<name>Q63WE8_BURPS</name>
<dbReference type="Proteomes" id="UP000000605">
    <property type="component" value="Chromosome 1"/>
</dbReference>
<dbReference type="InterPro" id="IPR013196">
    <property type="entry name" value="HTH_11"/>
</dbReference>
<dbReference type="InterPro" id="IPR001034">
    <property type="entry name" value="DeoR_HTH"/>
</dbReference>
<evidence type="ECO:0000256" key="1">
    <source>
        <dbReference type="ARBA" id="ARBA00023015"/>
    </source>
</evidence>
<dbReference type="PROSITE" id="PS51000">
    <property type="entry name" value="HTH_DEOR_2"/>
    <property type="match status" value="1"/>
</dbReference>
<protein>
    <submittedName>
        <fullName evidence="4">DeoR family regulatory protein</fullName>
    </submittedName>
</protein>
<evidence type="ECO:0000259" key="3">
    <source>
        <dbReference type="PROSITE" id="PS51000"/>
    </source>
</evidence>
<dbReference type="InterPro" id="IPR026881">
    <property type="entry name" value="WYL_dom"/>
</dbReference>
<dbReference type="InterPro" id="IPR051534">
    <property type="entry name" value="CBASS_pafABC_assoc_protein"/>
</dbReference>
<evidence type="ECO:0000313" key="5">
    <source>
        <dbReference type="Proteomes" id="UP000000605"/>
    </source>
</evidence>
<keyword evidence="5" id="KW-1185">Reference proteome</keyword>
<dbReference type="AlphaFoldDB" id="Q63WE8"/>
<dbReference type="Pfam" id="PF25583">
    <property type="entry name" value="WCX"/>
    <property type="match status" value="1"/>
</dbReference>
<evidence type="ECO:0000256" key="2">
    <source>
        <dbReference type="ARBA" id="ARBA00023163"/>
    </source>
</evidence>
<dbReference type="PROSITE" id="PS52050">
    <property type="entry name" value="WYL"/>
    <property type="match status" value="1"/>
</dbReference>
<feature type="domain" description="HTH deoR-type" evidence="3">
    <location>
        <begin position="15"/>
        <end position="75"/>
    </location>
</feature>
<dbReference type="DNASU" id="3094598"/>